<evidence type="ECO:0000313" key="2">
    <source>
        <dbReference type="EMBL" id="AMX22217.1"/>
    </source>
</evidence>
<dbReference type="EMBL" id="KT380885">
    <property type="protein sequence ID" value="AMX22217.1"/>
    <property type="molecule type" value="Genomic_DNA"/>
</dbReference>
<sequence length="103" mass="12357">MNEIHNFLENLSGTNGLYSDAFKVTILKTLKFSLNSAYRIKISNVRYFWVAIISLLLSLQWVSKKKIRFLWLTFNLFIKRKRSSLRRSRKWANINRTFLILIE</sequence>
<evidence type="ECO:0008006" key="3">
    <source>
        <dbReference type="Google" id="ProtNLM"/>
    </source>
</evidence>
<keyword evidence="2" id="KW-0496">Mitochondrion</keyword>
<dbReference type="AlphaFoldDB" id="A0A191MX37"/>
<keyword evidence="1" id="KW-1133">Transmembrane helix</keyword>
<gene>
    <name evidence="2" type="primary">orf103</name>
</gene>
<protein>
    <recommendedName>
        <fullName evidence="3">LAGLIDADG endonuclease</fullName>
    </recommendedName>
</protein>
<keyword evidence="1" id="KW-0812">Transmembrane</keyword>
<dbReference type="GeneID" id="31078017"/>
<keyword evidence="1" id="KW-0472">Membrane</keyword>
<evidence type="ECO:0000256" key="1">
    <source>
        <dbReference type="SAM" id="Phobius"/>
    </source>
</evidence>
<dbReference type="RefSeq" id="YP_009262142.1">
    <property type="nucleotide sequence ID" value="NC_030524.1"/>
</dbReference>
<proteinExistence type="predicted"/>
<feature type="transmembrane region" description="Helical" evidence="1">
    <location>
        <begin position="45"/>
        <end position="62"/>
    </location>
</feature>
<name>A0A191MX37_9PEZI</name>
<geneLocation type="mitochondrion" evidence="2"/>
<accession>A0A191MX37</accession>
<reference evidence="2" key="1">
    <citation type="journal article" date="2016" name="PLoS ONE">
        <title>Intron Derived Size Polymorphism in the Mitochondrial Genomes of Closely Related Chrysoporthe Species.</title>
        <authorList>
            <person name="Kanzi A.M."/>
            <person name="Wingfield B.D."/>
            <person name="Steenkamp E.T."/>
            <person name="Naidoo S."/>
            <person name="van der Merwe N.A."/>
        </authorList>
    </citation>
    <scope>NUCLEOTIDE SEQUENCE</scope>
</reference>
<organism evidence="2">
    <name type="scientific">Chrysoporthe cubensis</name>
    <dbReference type="NCBI Taxonomy" id="305400"/>
    <lineage>
        <taxon>Eukaryota</taxon>
        <taxon>Fungi</taxon>
        <taxon>Dikarya</taxon>
        <taxon>Ascomycota</taxon>
        <taxon>Pezizomycotina</taxon>
        <taxon>Sordariomycetes</taxon>
        <taxon>Sordariomycetidae</taxon>
        <taxon>Diaporthales</taxon>
        <taxon>Cryphonectriaceae</taxon>
        <taxon>Cryphonectria-Endothia species complex</taxon>
        <taxon>Chrysoporthe</taxon>
    </lineage>
</organism>